<evidence type="ECO:0000313" key="2">
    <source>
        <dbReference type="EMBL" id="GJE62737.1"/>
    </source>
</evidence>
<comment type="caution">
    <text evidence="2">The sequence shown here is derived from an EMBL/GenBank/DDBJ whole genome shotgun (WGS) entry which is preliminary data.</text>
</comment>
<dbReference type="Proteomes" id="UP001055057">
    <property type="component" value="Unassembled WGS sequence"/>
</dbReference>
<sequence>MPGCRKLDAASSLPARRGPVAMAHYVRLRARPPRPANDNRSAAREHFWHWALIIGAMPTIGLVMALSSLL</sequence>
<keyword evidence="3" id="KW-1185">Reference proteome</keyword>
<protein>
    <submittedName>
        <fullName evidence="2">Uncharacterized protein</fullName>
    </submittedName>
</protein>
<keyword evidence="1" id="KW-1133">Transmembrane helix</keyword>
<gene>
    <name evidence="2" type="ORF">MPOCJGCO_4872</name>
</gene>
<keyword evidence="1" id="KW-0472">Membrane</keyword>
<dbReference type="EMBL" id="BPRB01000392">
    <property type="protein sequence ID" value="GJE62737.1"/>
    <property type="molecule type" value="Genomic_DNA"/>
</dbReference>
<keyword evidence="1" id="KW-0812">Transmembrane</keyword>
<evidence type="ECO:0000256" key="1">
    <source>
        <dbReference type="SAM" id="Phobius"/>
    </source>
</evidence>
<feature type="transmembrane region" description="Helical" evidence="1">
    <location>
        <begin position="47"/>
        <end position="69"/>
    </location>
</feature>
<organism evidence="2 3">
    <name type="scientific">Methylobacterium trifolii</name>
    <dbReference type="NCBI Taxonomy" id="1003092"/>
    <lineage>
        <taxon>Bacteria</taxon>
        <taxon>Pseudomonadati</taxon>
        <taxon>Pseudomonadota</taxon>
        <taxon>Alphaproteobacteria</taxon>
        <taxon>Hyphomicrobiales</taxon>
        <taxon>Methylobacteriaceae</taxon>
        <taxon>Methylobacterium</taxon>
    </lineage>
</organism>
<name>A0ABQ4U8J4_9HYPH</name>
<proteinExistence type="predicted"/>
<accession>A0ABQ4U8J4</accession>
<evidence type="ECO:0000313" key="3">
    <source>
        <dbReference type="Proteomes" id="UP001055057"/>
    </source>
</evidence>
<reference evidence="2" key="1">
    <citation type="journal article" date="2021" name="Front. Microbiol.">
        <title>Comprehensive Comparative Genomics and Phenotyping of Methylobacterium Species.</title>
        <authorList>
            <person name="Alessa O."/>
            <person name="Ogura Y."/>
            <person name="Fujitani Y."/>
            <person name="Takami H."/>
            <person name="Hayashi T."/>
            <person name="Sahin N."/>
            <person name="Tani A."/>
        </authorList>
    </citation>
    <scope>NUCLEOTIDE SEQUENCE</scope>
    <source>
        <strain evidence="2">DSM 23632</strain>
    </source>
</reference>
<reference evidence="2" key="2">
    <citation type="submission" date="2021-08" db="EMBL/GenBank/DDBJ databases">
        <authorList>
            <person name="Tani A."/>
            <person name="Ola A."/>
            <person name="Ogura Y."/>
            <person name="Katsura K."/>
            <person name="Hayashi T."/>
        </authorList>
    </citation>
    <scope>NUCLEOTIDE SEQUENCE</scope>
    <source>
        <strain evidence="2">DSM 23632</strain>
    </source>
</reference>